<keyword evidence="10" id="KW-1185">Reference proteome</keyword>
<feature type="transmembrane region" description="Helical" evidence="7">
    <location>
        <begin position="175"/>
        <end position="199"/>
    </location>
</feature>
<feature type="transmembrane region" description="Helical" evidence="7">
    <location>
        <begin position="245"/>
        <end position="263"/>
    </location>
</feature>
<evidence type="ECO:0000256" key="5">
    <source>
        <dbReference type="ARBA" id="ARBA00038359"/>
    </source>
</evidence>
<evidence type="ECO:0000256" key="1">
    <source>
        <dbReference type="ARBA" id="ARBA00004141"/>
    </source>
</evidence>
<evidence type="ECO:0000256" key="7">
    <source>
        <dbReference type="SAM" id="Phobius"/>
    </source>
</evidence>
<evidence type="ECO:0000256" key="4">
    <source>
        <dbReference type="ARBA" id="ARBA00023136"/>
    </source>
</evidence>
<sequence length="305" mass="33042">MAIPVYTREQGGVVAVAVVCTLVPLLAIVLRFWARQIVHRRFDASDAWILVAFTALLASWIGVLCMVFEGGLGLPEDVVKATYGRGAGIAHAKAGYASLIGGVSAAYLCKASILSLYRRVFTLPGERLPFYAVGALTLLCGLSTLVGYFAVVPLAKQLVPDPHFTDAETTRNDGFQLYTGIATCFTDIMILCFPLGKLYRLRMDRRRKIGLMATFMVGFITCIVAIIRTVATYVNLSNSATVQTLFRGLEPTVGIIAACLPLLHPLLRCSSRDEGVDRFPQSPRDGASSSSSSRAPASERRSKSR</sequence>
<organism evidence="9 10">
    <name type="scientific">Apiospora aurea</name>
    <dbReference type="NCBI Taxonomy" id="335848"/>
    <lineage>
        <taxon>Eukaryota</taxon>
        <taxon>Fungi</taxon>
        <taxon>Dikarya</taxon>
        <taxon>Ascomycota</taxon>
        <taxon>Pezizomycotina</taxon>
        <taxon>Sordariomycetes</taxon>
        <taxon>Xylariomycetidae</taxon>
        <taxon>Amphisphaeriales</taxon>
        <taxon>Apiosporaceae</taxon>
        <taxon>Apiospora</taxon>
    </lineage>
</organism>
<protein>
    <recommendedName>
        <fullName evidence="8">Rhodopsin domain-containing protein</fullName>
    </recommendedName>
</protein>
<accession>A0ABR1QRY8</accession>
<evidence type="ECO:0000256" key="2">
    <source>
        <dbReference type="ARBA" id="ARBA00022692"/>
    </source>
</evidence>
<keyword evidence="2 7" id="KW-0812">Transmembrane</keyword>
<feature type="compositionally biased region" description="Low complexity" evidence="6">
    <location>
        <begin position="280"/>
        <end position="296"/>
    </location>
</feature>
<reference evidence="9 10" key="1">
    <citation type="submission" date="2023-01" db="EMBL/GenBank/DDBJ databases">
        <title>Analysis of 21 Apiospora genomes using comparative genomics revels a genus with tremendous synthesis potential of carbohydrate active enzymes and secondary metabolites.</title>
        <authorList>
            <person name="Sorensen T."/>
        </authorList>
    </citation>
    <scope>NUCLEOTIDE SEQUENCE [LARGE SCALE GENOMIC DNA]</scope>
    <source>
        <strain evidence="9 10">CBS 24483</strain>
    </source>
</reference>
<evidence type="ECO:0000256" key="3">
    <source>
        <dbReference type="ARBA" id="ARBA00022989"/>
    </source>
</evidence>
<name>A0ABR1QRY8_9PEZI</name>
<feature type="transmembrane region" description="Helical" evidence="7">
    <location>
        <begin position="46"/>
        <end position="74"/>
    </location>
</feature>
<comment type="similarity">
    <text evidence="5">Belongs to the SAT4 family.</text>
</comment>
<keyword evidence="3 7" id="KW-1133">Transmembrane helix</keyword>
<feature type="transmembrane region" description="Helical" evidence="7">
    <location>
        <begin position="94"/>
        <end position="117"/>
    </location>
</feature>
<dbReference type="PANTHER" id="PTHR33048:SF47">
    <property type="entry name" value="INTEGRAL MEMBRANE PROTEIN-RELATED"/>
    <property type="match status" value="1"/>
</dbReference>
<evidence type="ECO:0000313" key="10">
    <source>
        <dbReference type="Proteomes" id="UP001391051"/>
    </source>
</evidence>
<dbReference type="EMBL" id="JAQQWE010000002">
    <property type="protein sequence ID" value="KAK7962715.1"/>
    <property type="molecule type" value="Genomic_DNA"/>
</dbReference>
<dbReference type="PANTHER" id="PTHR33048">
    <property type="entry name" value="PTH11-LIKE INTEGRAL MEMBRANE PROTEIN (AFU_ORTHOLOGUE AFUA_5G11245)"/>
    <property type="match status" value="1"/>
</dbReference>
<feature type="transmembrane region" description="Helical" evidence="7">
    <location>
        <begin position="129"/>
        <end position="155"/>
    </location>
</feature>
<feature type="transmembrane region" description="Helical" evidence="7">
    <location>
        <begin position="211"/>
        <end position="233"/>
    </location>
</feature>
<comment type="subcellular location">
    <subcellularLocation>
        <location evidence="1">Membrane</location>
        <topology evidence="1">Multi-pass membrane protein</topology>
    </subcellularLocation>
</comment>
<feature type="transmembrane region" description="Helical" evidence="7">
    <location>
        <begin position="12"/>
        <end position="34"/>
    </location>
</feature>
<dbReference type="InterPro" id="IPR052337">
    <property type="entry name" value="SAT4-like"/>
</dbReference>
<dbReference type="GeneID" id="92072824"/>
<evidence type="ECO:0000313" key="9">
    <source>
        <dbReference type="EMBL" id="KAK7962715.1"/>
    </source>
</evidence>
<dbReference type="Pfam" id="PF20684">
    <property type="entry name" value="Fung_rhodopsin"/>
    <property type="match status" value="1"/>
</dbReference>
<evidence type="ECO:0000256" key="6">
    <source>
        <dbReference type="SAM" id="MobiDB-lite"/>
    </source>
</evidence>
<feature type="domain" description="Rhodopsin" evidence="8">
    <location>
        <begin position="30"/>
        <end position="268"/>
    </location>
</feature>
<evidence type="ECO:0000259" key="8">
    <source>
        <dbReference type="Pfam" id="PF20684"/>
    </source>
</evidence>
<feature type="region of interest" description="Disordered" evidence="6">
    <location>
        <begin position="275"/>
        <end position="305"/>
    </location>
</feature>
<dbReference type="Proteomes" id="UP001391051">
    <property type="component" value="Unassembled WGS sequence"/>
</dbReference>
<comment type="caution">
    <text evidence="9">The sequence shown here is derived from an EMBL/GenBank/DDBJ whole genome shotgun (WGS) entry which is preliminary data.</text>
</comment>
<dbReference type="RefSeq" id="XP_066704826.1">
    <property type="nucleotide sequence ID" value="XM_066839762.1"/>
</dbReference>
<gene>
    <name evidence="9" type="ORF">PG986_003540</name>
</gene>
<proteinExistence type="inferred from homology"/>
<keyword evidence="4 7" id="KW-0472">Membrane</keyword>
<dbReference type="InterPro" id="IPR049326">
    <property type="entry name" value="Rhodopsin_dom_fungi"/>
</dbReference>